<protein>
    <submittedName>
        <fullName evidence="7">Acetyl-coenzyme A synthetase</fullName>
        <ecNumber evidence="7">6.2.1.1</ecNumber>
    </submittedName>
</protein>
<keyword evidence="3" id="KW-0547">Nucleotide-binding</keyword>
<dbReference type="PROSITE" id="PS00455">
    <property type="entry name" value="AMP_BINDING"/>
    <property type="match status" value="1"/>
</dbReference>
<accession>A0A166BKD7</accession>
<dbReference type="InterPro" id="IPR000873">
    <property type="entry name" value="AMP-dep_synth/lig_dom"/>
</dbReference>
<evidence type="ECO:0000313" key="8">
    <source>
        <dbReference type="Proteomes" id="UP000077066"/>
    </source>
</evidence>
<feature type="domain" description="AMP-binding enzyme C-terminal" evidence="6">
    <location>
        <begin position="469"/>
        <end position="547"/>
    </location>
</feature>
<evidence type="ECO:0000259" key="5">
    <source>
        <dbReference type="Pfam" id="PF00501"/>
    </source>
</evidence>
<feature type="domain" description="AMP-dependent synthetase/ligase" evidence="5">
    <location>
        <begin position="40"/>
        <end position="406"/>
    </location>
</feature>
<evidence type="ECO:0000256" key="3">
    <source>
        <dbReference type="ARBA" id="ARBA00022741"/>
    </source>
</evidence>
<dbReference type="InterPro" id="IPR020845">
    <property type="entry name" value="AMP-binding_CS"/>
</dbReference>
<dbReference type="SUPFAM" id="SSF56801">
    <property type="entry name" value="Acetyl-CoA synthetase-like"/>
    <property type="match status" value="1"/>
</dbReference>
<evidence type="ECO:0000256" key="1">
    <source>
        <dbReference type="ARBA" id="ARBA00006432"/>
    </source>
</evidence>
<dbReference type="GO" id="GO:0005524">
    <property type="term" value="F:ATP binding"/>
    <property type="evidence" value="ECO:0007669"/>
    <property type="project" value="UniProtKB-KW"/>
</dbReference>
<dbReference type="RefSeq" id="WP_066972112.1">
    <property type="nucleotide sequence ID" value="NZ_LWMT01000203.1"/>
</dbReference>
<comment type="caution">
    <text evidence="7">The sequence shown here is derived from an EMBL/GenBank/DDBJ whole genome shotgun (WGS) entry which is preliminary data.</text>
</comment>
<dbReference type="AlphaFoldDB" id="A0A166BKD7"/>
<dbReference type="InterPro" id="IPR045851">
    <property type="entry name" value="AMP-bd_C_sf"/>
</dbReference>
<dbReference type="GO" id="GO:0006637">
    <property type="term" value="P:acyl-CoA metabolic process"/>
    <property type="evidence" value="ECO:0007669"/>
    <property type="project" value="TreeGrafter"/>
</dbReference>
<dbReference type="InterPro" id="IPR025110">
    <property type="entry name" value="AMP-bd_C"/>
</dbReference>
<dbReference type="PANTHER" id="PTHR43605">
    <property type="entry name" value="ACYL-COENZYME A SYNTHETASE"/>
    <property type="match status" value="1"/>
</dbReference>
<dbReference type="Proteomes" id="UP000077066">
    <property type="component" value="Unassembled WGS sequence"/>
</dbReference>
<dbReference type="OrthoDB" id="193284at2157"/>
<dbReference type="InterPro" id="IPR042099">
    <property type="entry name" value="ANL_N_sf"/>
</dbReference>
<dbReference type="InterPro" id="IPR051087">
    <property type="entry name" value="Mitochondrial_ACSM"/>
</dbReference>
<gene>
    <name evidence="7" type="primary">acsA_4</name>
    <name evidence="7" type="ORF">MBFIL_10030</name>
</gene>
<organism evidence="7 8">
    <name type="scientific">Methanobrevibacter filiformis</name>
    <dbReference type="NCBI Taxonomy" id="55758"/>
    <lineage>
        <taxon>Archaea</taxon>
        <taxon>Methanobacteriati</taxon>
        <taxon>Methanobacteriota</taxon>
        <taxon>Methanomada group</taxon>
        <taxon>Methanobacteria</taxon>
        <taxon>Methanobacteriales</taxon>
        <taxon>Methanobacteriaceae</taxon>
        <taxon>Methanobrevibacter</taxon>
    </lineage>
</organism>
<evidence type="ECO:0000256" key="2">
    <source>
        <dbReference type="ARBA" id="ARBA00022598"/>
    </source>
</evidence>
<keyword evidence="4" id="KW-0067">ATP-binding</keyword>
<dbReference type="FunFam" id="3.30.300.30:FF:000005">
    <property type="entry name" value="Acyl-coenzyme A synthetase ACSM5, mitochondrial"/>
    <property type="match status" value="1"/>
</dbReference>
<reference evidence="7 8" key="1">
    <citation type="submission" date="2016-04" db="EMBL/GenBank/DDBJ databases">
        <title>Genome sequence of Methanobrevibacter filiformis DSM 11501.</title>
        <authorList>
            <person name="Poehlein A."/>
            <person name="Seedorf H."/>
            <person name="Daniel R."/>
        </authorList>
    </citation>
    <scope>NUCLEOTIDE SEQUENCE [LARGE SCALE GENOMIC DNA]</scope>
    <source>
        <strain evidence="7 8">DSM 11501</strain>
    </source>
</reference>
<dbReference type="GO" id="GO:0003987">
    <property type="term" value="F:acetate-CoA ligase activity"/>
    <property type="evidence" value="ECO:0007669"/>
    <property type="project" value="UniProtKB-EC"/>
</dbReference>
<evidence type="ECO:0000313" key="7">
    <source>
        <dbReference type="EMBL" id="KZX13481.1"/>
    </source>
</evidence>
<proteinExistence type="inferred from homology"/>
<dbReference type="GO" id="GO:0015645">
    <property type="term" value="F:fatty acid ligase activity"/>
    <property type="evidence" value="ECO:0007669"/>
    <property type="project" value="TreeGrafter"/>
</dbReference>
<name>A0A166BKD7_9EURY</name>
<dbReference type="Pfam" id="PF00501">
    <property type="entry name" value="AMP-binding"/>
    <property type="match status" value="1"/>
</dbReference>
<dbReference type="Pfam" id="PF13193">
    <property type="entry name" value="AMP-binding_C"/>
    <property type="match status" value="1"/>
</dbReference>
<dbReference type="Gene3D" id="3.40.50.12780">
    <property type="entry name" value="N-terminal domain of ligase-like"/>
    <property type="match status" value="1"/>
</dbReference>
<dbReference type="EC" id="6.2.1.1" evidence="7"/>
<dbReference type="PATRIC" id="fig|55758.3.peg.1150"/>
<dbReference type="GO" id="GO:0006633">
    <property type="term" value="P:fatty acid biosynthetic process"/>
    <property type="evidence" value="ECO:0007669"/>
    <property type="project" value="TreeGrafter"/>
</dbReference>
<keyword evidence="2 7" id="KW-0436">Ligase</keyword>
<dbReference type="EMBL" id="LWMT01000203">
    <property type="protein sequence ID" value="KZX13481.1"/>
    <property type="molecule type" value="Genomic_DNA"/>
</dbReference>
<sequence length="564" mass="64843">MSSLVKEFVERVEFDSYEDFKENFRFKIPENFNFAYDVVDRYAKEDPDKIALIWCNDCDEEEIFTFKEISEYSNRTANFFKSLGIKKGDAVMLTLKNRFEFWFSMMALHKIGAIAIPATFMLKTKDMTYRIKNASVKMILSVDEADLIKDYNNTEEKMGIKLKKVIVGNINDQKNSTTWLKFRDEIEKYSDKFERPNGEENTSNYDPFLIYFSSGTTGQPKMVLHDFTYPIGHIITAKYWHAVVEDGIHHTSADTGWAKTSWGSLYGQWIAGSGLFIYDHDKFDALTLLDKVIKYKVNTFCAPPTIYRFLIKEDLSNYNFSNWTNITTAGEPLNPEVYNRFYEISGLKIREGFGQSESIVMIGNFIWLEPRAGSMGKPAPQYNIELLDQDDSIAELGEEGEITVNVKSGTPPGLFKKYYKDEVKTKESWYNNHYHSGDTAWMDEDGYLWFIGRTDDIIKSSGYRIGPFEVESAVISHPSVLECAISGFPDKIRGQVVKATIVLAKGYKASDILKKEIQNHVKSVTAPYKYPRIIEFVEELPKTNSGKIKRAEIRNNDLSNENNN</sequence>
<dbReference type="GO" id="GO:0004321">
    <property type="term" value="F:fatty-acyl-CoA synthase activity"/>
    <property type="evidence" value="ECO:0007669"/>
    <property type="project" value="TreeGrafter"/>
</dbReference>
<comment type="similarity">
    <text evidence="1">Belongs to the ATP-dependent AMP-binding enzyme family.</text>
</comment>
<evidence type="ECO:0000259" key="6">
    <source>
        <dbReference type="Pfam" id="PF13193"/>
    </source>
</evidence>
<dbReference type="STRING" id="55758.MBFIL_10030"/>
<keyword evidence="8" id="KW-1185">Reference proteome</keyword>
<dbReference type="PANTHER" id="PTHR43605:SF10">
    <property type="entry name" value="ACYL-COA SYNTHETASE MEDIUM CHAIN FAMILY MEMBER 3"/>
    <property type="match status" value="1"/>
</dbReference>
<dbReference type="Gene3D" id="3.30.300.30">
    <property type="match status" value="1"/>
</dbReference>
<evidence type="ECO:0000256" key="4">
    <source>
        <dbReference type="ARBA" id="ARBA00022840"/>
    </source>
</evidence>